<evidence type="ECO:0000313" key="4">
    <source>
        <dbReference type="Proteomes" id="UP000199682"/>
    </source>
</evidence>
<keyword evidence="3" id="KW-0645">Protease</keyword>
<dbReference type="SUPFAM" id="SSF49373">
    <property type="entry name" value="Invasin/intimin cell-adhesion fragments"/>
    <property type="match status" value="1"/>
</dbReference>
<dbReference type="GO" id="GO:0006508">
    <property type="term" value="P:proteolysis"/>
    <property type="evidence" value="ECO:0007669"/>
    <property type="project" value="UniProtKB-KW"/>
</dbReference>
<dbReference type="AlphaFoldDB" id="A0A1G9YUD1"/>
<protein>
    <submittedName>
        <fullName evidence="3">M6 family metalloprotease domain-containing protein</fullName>
    </submittedName>
</protein>
<keyword evidence="3" id="KW-0378">Hydrolase</keyword>
<feature type="region of interest" description="Disordered" evidence="1">
    <location>
        <begin position="348"/>
        <end position="450"/>
    </location>
</feature>
<gene>
    <name evidence="3" type="ORF">SAMN04488074_13531</name>
</gene>
<evidence type="ECO:0000256" key="2">
    <source>
        <dbReference type="SAM" id="SignalP"/>
    </source>
</evidence>
<evidence type="ECO:0000256" key="1">
    <source>
        <dbReference type="SAM" id="MobiDB-lite"/>
    </source>
</evidence>
<dbReference type="GO" id="GO:0005975">
    <property type="term" value="P:carbohydrate metabolic process"/>
    <property type="evidence" value="ECO:0007669"/>
    <property type="project" value="UniProtKB-ARBA"/>
</dbReference>
<dbReference type="InterPro" id="IPR006311">
    <property type="entry name" value="TAT_signal"/>
</dbReference>
<dbReference type="Proteomes" id="UP000199682">
    <property type="component" value="Unassembled WGS sequence"/>
</dbReference>
<dbReference type="EMBL" id="FNET01000035">
    <property type="protein sequence ID" value="SDN12285.1"/>
    <property type="molecule type" value="Genomic_DNA"/>
</dbReference>
<dbReference type="InterPro" id="IPR013783">
    <property type="entry name" value="Ig-like_fold"/>
</dbReference>
<feature type="chain" id="PRO_5011541010" evidence="2">
    <location>
        <begin position="32"/>
        <end position="907"/>
    </location>
</feature>
<sequence length="907" mass="96190">MGEHGRRLWATTAAVALAAGLTTAVAAPAQAAPSPYPFPLPDFSHTSTPHAPLFKPRTEGLTPLLVVYGTFTDLTNVTETVIEDKFFSIFEFGTVADYYLTHGFTVLVPVVESSGIADNGVITVDLGKSADALALDPAQRRRKMMDLADQFIDFARYDRDKDGTVEDTELSVATIFTSRPGTDNCGQAREVAAGNKLDGKTIGFRTGDGGTATNVITFAHELAHQTYDLFDHYGYGVGSWDIAGPTCTSGEVWFEPNPWHKMHIGTEKPQIVTRDGYVVISNDSRIRQSYLLYDPGRGTEDYFLVEARTPRANTYNQSVPDTGVVIWRIDERNVRSGFEHIRGVELMRPDGTRAPGCVDEDVDGMANEDPPGGGDSDSDGRTDEDGPDGQLDNDNDGQTNEDPPGGGDSDGDGRTDEDGPDPDTAVCSGGTDTDAWDPTDSRTSGREMAYPWADNSPAKVAVRAIGRPFFNDPGNSEWQQVYFDVVGPGILVDPATAQGNAPRPSVALGDSFDLPIAVMNTGEATDTFDFSALLPTGWTATTQRMTLTAGQRATVTLRITVPQNTGVHHHRMFVRGQSTSDGSIRTDYDFLVDVVKRRASVSYVGDFSVDHSDPATLSAVVTDRSTGAPLSGKTVTFTVSDQVFTATTGADGIASAQWLATVAPGSYEVRVAVAEDGLHAATGTFGSVTVEPENLTVRVTSPMVQPASGTLVLKALDEQDGYPADLTRAGASITLTPTLTAAPQTYSTTFDAGGNAVVPLGAPVDVWSLAVAVSGDYLTGPGVTGELVLFNPDGAVSGTERGTDTAGATVRLTTSIVYRDTTPVGYVRMDVGTSRFTSDKPQWLVVVGNTAIYQAAGVLNGQPAVVRGKIVDEGNGGATQDRFTVTVGAYSSGEVMARTGNLFVRIG</sequence>
<accession>A0A1G9YUD1</accession>
<dbReference type="PANTHER" id="PTHR41775:SF1">
    <property type="entry name" value="PEPTIDASE M6-LIKE DOMAIN-CONTAINING PROTEIN"/>
    <property type="match status" value="1"/>
</dbReference>
<dbReference type="PROSITE" id="PS51318">
    <property type="entry name" value="TAT"/>
    <property type="match status" value="1"/>
</dbReference>
<reference evidence="4" key="1">
    <citation type="submission" date="2016-10" db="EMBL/GenBank/DDBJ databases">
        <authorList>
            <person name="Varghese N."/>
            <person name="Submissions S."/>
        </authorList>
    </citation>
    <scope>NUCLEOTIDE SEQUENCE [LARGE SCALE GENOMIC DNA]</scope>
    <source>
        <strain evidence="4">DSM 44796</strain>
    </source>
</reference>
<dbReference type="GO" id="GO:0008237">
    <property type="term" value="F:metallopeptidase activity"/>
    <property type="evidence" value="ECO:0007669"/>
    <property type="project" value="UniProtKB-KW"/>
</dbReference>
<feature type="signal peptide" evidence="2">
    <location>
        <begin position="1"/>
        <end position="31"/>
    </location>
</feature>
<dbReference type="Gene3D" id="2.60.40.10">
    <property type="entry name" value="Immunoglobulins"/>
    <property type="match status" value="2"/>
</dbReference>
<keyword evidence="3" id="KW-0482">Metalloprotease</keyword>
<feature type="compositionally biased region" description="Acidic residues" evidence="1">
    <location>
        <begin position="385"/>
        <end position="395"/>
    </location>
</feature>
<dbReference type="InterPro" id="IPR008964">
    <property type="entry name" value="Invasin/intimin_cell_adhesion"/>
</dbReference>
<proteinExistence type="predicted"/>
<dbReference type="RefSeq" id="WP_090015043.1">
    <property type="nucleotide sequence ID" value="NZ_FNET01000035.1"/>
</dbReference>
<evidence type="ECO:0000313" key="3">
    <source>
        <dbReference type="EMBL" id="SDN12285.1"/>
    </source>
</evidence>
<dbReference type="PANTHER" id="PTHR41775">
    <property type="entry name" value="SECRETED PROTEIN-RELATED"/>
    <property type="match status" value="1"/>
</dbReference>
<organism evidence="3 4">
    <name type="scientific">Lentzea albidocapillata subsp. violacea</name>
    <dbReference type="NCBI Taxonomy" id="128104"/>
    <lineage>
        <taxon>Bacteria</taxon>
        <taxon>Bacillati</taxon>
        <taxon>Actinomycetota</taxon>
        <taxon>Actinomycetes</taxon>
        <taxon>Pseudonocardiales</taxon>
        <taxon>Pseudonocardiaceae</taxon>
        <taxon>Lentzea</taxon>
    </lineage>
</organism>
<dbReference type="PROSITE" id="PS00018">
    <property type="entry name" value="EF_HAND_1"/>
    <property type="match status" value="1"/>
</dbReference>
<dbReference type="InterPro" id="IPR018247">
    <property type="entry name" value="EF_Hand_1_Ca_BS"/>
</dbReference>
<name>A0A1G9YUD1_9PSEU</name>
<keyword evidence="2" id="KW-0732">Signal</keyword>